<dbReference type="Proteomes" id="UP000219636">
    <property type="component" value="Unassembled WGS sequence"/>
</dbReference>
<dbReference type="PANTHER" id="PTHR40547:SF1">
    <property type="entry name" value="SLL0298 PROTEIN"/>
    <property type="match status" value="1"/>
</dbReference>
<keyword evidence="1" id="KW-1133">Transmembrane helix</keyword>
<dbReference type="PANTHER" id="PTHR40547">
    <property type="entry name" value="SLL0298 PROTEIN"/>
    <property type="match status" value="1"/>
</dbReference>
<sequence length="166" mass="18723">MLNFEGNKLMKITRKIKYYLIRIFRLKSSPHQVALGLTMGFIPSWIPLFGLGPVLSIGLAKLARANTISAFVGGVIGTPIWPLLFILNYMVGGFLLDRKSKVDTLDEVEYKTAIDHTLAGFFKSHSSGLLFLSGAFVNIIISSILIYFITFFLFKKYRVKVLNKLR</sequence>
<gene>
    <name evidence="3" type="ORF">SAMN05880501_106139</name>
</gene>
<dbReference type="RefSeq" id="WP_337189413.1">
    <property type="nucleotide sequence ID" value="NZ_OBMQ01000006.1"/>
</dbReference>
<dbReference type="EMBL" id="OBMQ01000006">
    <property type="protein sequence ID" value="SOC11372.1"/>
    <property type="molecule type" value="Genomic_DNA"/>
</dbReference>
<keyword evidence="4" id="KW-1185">Reference proteome</keyword>
<accession>A0A285SXR9</accession>
<keyword evidence="1" id="KW-0472">Membrane</keyword>
<dbReference type="Pfam" id="PF09835">
    <property type="entry name" value="DUF2062"/>
    <property type="match status" value="1"/>
</dbReference>
<proteinExistence type="predicted"/>
<evidence type="ECO:0000313" key="3">
    <source>
        <dbReference type="EMBL" id="SOC11372.1"/>
    </source>
</evidence>
<reference evidence="4" key="1">
    <citation type="submission" date="2017-08" db="EMBL/GenBank/DDBJ databases">
        <authorList>
            <person name="Varghese N."/>
            <person name="Submissions S."/>
        </authorList>
    </citation>
    <scope>NUCLEOTIDE SEQUENCE [LARGE SCALE GENOMIC DNA]</scope>
    <source>
        <strain evidence="4">JC22</strain>
    </source>
</reference>
<feature type="transmembrane region" description="Helical" evidence="1">
    <location>
        <begin position="129"/>
        <end position="154"/>
    </location>
</feature>
<feature type="domain" description="DUF2062" evidence="2">
    <location>
        <begin position="14"/>
        <end position="160"/>
    </location>
</feature>
<protein>
    <recommendedName>
        <fullName evidence="2">DUF2062 domain-containing protein</fullName>
    </recommendedName>
</protein>
<keyword evidence="1" id="KW-0812">Transmembrane</keyword>
<evidence type="ECO:0000259" key="2">
    <source>
        <dbReference type="Pfam" id="PF09835"/>
    </source>
</evidence>
<organism evidence="3 4">
    <name type="scientific">Ureibacillus xyleni</name>
    <dbReference type="NCBI Taxonomy" id="614648"/>
    <lineage>
        <taxon>Bacteria</taxon>
        <taxon>Bacillati</taxon>
        <taxon>Bacillota</taxon>
        <taxon>Bacilli</taxon>
        <taxon>Bacillales</taxon>
        <taxon>Caryophanaceae</taxon>
        <taxon>Ureibacillus</taxon>
    </lineage>
</organism>
<feature type="transmembrane region" description="Helical" evidence="1">
    <location>
        <begin position="33"/>
        <end position="56"/>
    </location>
</feature>
<dbReference type="InterPro" id="IPR018639">
    <property type="entry name" value="DUF2062"/>
</dbReference>
<name>A0A285SXR9_9BACL</name>
<dbReference type="AlphaFoldDB" id="A0A285SXR9"/>
<evidence type="ECO:0000256" key="1">
    <source>
        <dbReference type="SAM" id="Phobius"/>
    </source>
</evidence>
<feature type="transmembrane region" description="Helical" evidence="1">
    <location>
        <begin position="68"/>
        <end position="91"/>
    </location>
</feature>
<evidence type="ECO:0000313" key="4">
    <source>
        <dbReference type="Proteomes" id="UP000219636"/>
    </source>
</evidence>